<dbReference type="Proteomes" id="UP000886501">
    <property type="component" value="Unassembled WGS sequence"/>
</dbReference>
<accession>A0ACB6ZTX8</accession>
<evidence type="ECO:0000313" key="2">
    <source>
        <dbReference type="Proteomes" id="UP000886501"/>
    </source>
</evidence>
<protein>
    <submittedName>
        <fullName evidence="1">Uncharacterized protein</fullName>
    </submittedName>
</protein>
<name>A0ACB6ZTX8_THEGA</name>
<organism evidence="1 2">
    <name type="scientific">Thelephora ganbajun</name>
    <name type="common">Ganba fungus</name>
    <dbReference type="NCBI Taxonomy" id="370292"/>
    <lineage>
        <taxon>Eukaryota</taxon>
        <taxon>Fungi</taxon>
        <taxon>Dikarya</taxon>
        <taxon>Basidiomycota</taxon>
        <taxon>Agaricomycotina</taxon>
        <taxon>Agaricomycetes</taxon>
        <taxon>Thelephorales</taxon>
        <taxon>Thelephoraceae</taxon>
        <taxon>Thelephora</taxon>
    </lineage>
</organism>
<keyword evidence="2" id="KW-1185">Reference proteome</keyword>
<sequence length="104" mass="12120">MFDIFDPTRPQHHYRTELNNFLQVNGGPRRLRWETSQHGPQHELIWTAICYTTLPSTYSKPTVDETEYGRASGHTLGHAKERAAHMTHRALLFQNFRQRTGMVA</sequence>
<dbReference type="EMBL" id="MU117966">
    <property type="protein sequence ID" value="KAF9652933.1"/>
    <property type="molecule type" value="Genomic_DNA"/>
</dbReference>
<evidence type="ECO:0000313" key="1">
    <source>
        <dbReference type="EMBL" id="KAF9652933.1"/>
    </source>
</evidence>
<gene>
    <name evidence="1" type="ORF">BDM02DRAFT_3258165</name>
</gene>
<reference evidence="1" key="1">
    <citation type="submission" date="2019-10" db="EMBL/GenBank/DDBJ databases">
        <authorList>
            <consortium name="DOE Joint Genome Institute"/>
            <person name="Kuo A."/>
            <person name="Miyauchi S."/>
            <person name="Kiss E."/>
            <person name="Drula E."/>
            <person name="Kohler A."/>
            <person name="Sanchez-Garcia M."/>
            <person name="Andreopoulos B."/>
            <person name="Barry K.W."/>
            <person name="Bonito G."/>
            <person name="Buee M."/>
            <person name="Carver A."/>
            <person name="Chen C."/>
            <person name="Cichocki N."/>
            <person name="Clum A."/>
            <person name="Culley D."/>
            <person name="Crous P.W."/>
            <person name="Fauchery L."/>
            <person name="Girlanda M."/>
            <person name="Hayes R."/>
            <person name="Keri Z."/>
            <person name="Labutti K."/>
            <person name="Lipzen A."/>
            <person name="Lombard V."/>
            <person name="Magnuson J."/>
            <person name="Maillard F."/>
            <person name="Morin E."/>
            <person name="Murat C."/>
            <person name="Nolan M."/>
            <person name="Ohm R."/>
            <person name="Pangilinan J."/>
            <person name="Pereira M."/>
            <person name="Perotto S."/>
            <person name="Peter M."/>
            <person name="Riley R."/>
            <person name="Sitrit Y."/>
            <person name="Stielow B."/>
            <person name="Szollosi G."/>
            <person name="Zifcakova L."/>
            <person name="Stursova M."/>
            <person name="Spatafora J.W."/>
            <person name="Tedersoo L."/>
            <person name="Vaario L.-M."/>
            <person name="Yamada A."/>
            <person name="Yan M."/>
            <person name="Wang P."/>
            <person name="Xu J."/>
            <person name="Bruns T."/>
            <person name="Baldrian P."/>
            <person name="Vilgalys R."/>
            <person name="Henrissat B."/>
            <person name="Grigoriev I.V."/>
            <person name="Hibbett D."/>
            <person name="Nagy L.G."/>
            <person name="Martin F.M."/>
        </authorList>
    </citation>
    <scope>NUCLEOTIDE SEQUENCE</scope>
    <source>
        <strain evidence="1">P2</strain>
    </source>
</reference>
<comment type="caution">
    <text evidence="1">The sequence shown here is derived from an EMBL/GenBank/DDBJ whole genome shotgun (WGS) entry which is preliminary data.</text>
</comment>
<reference evidence="1" key="2">
    <citation type="journal article" date="2020" name="Nat. Commun.">
        <title>Large-scale genome sequencing of mycorrhizal fungi provides insights into the early evolution of symbiotic traits.</title>
        <authorList>
            <person name="Miyauchi S."/>
            <person name="Kiss E."/>
            <person name="Kuo A."/>
            <person name="Drula E."/>
            <person name="Kohler A."/>
            <person name="Sanchez-Garcia M."/>
            <person name="Morin E."/>
            <person name="Andreopoulos B."/>
            <person name="Barry K.W."/>
            <person name="Bonito G."/>
            <person name="Buee M."/>
            <person name="Carver A."/>
            <person name="Chen C."/>
            <person name="Cichocki N."/>
            <person name="Clum A."/>
            <person name="Culley D."/>
            <person name="Crous P.W."/>
            <person name="Fauchery L."/>
            <person name="Girlanda M."/>
            <person name="Hayes R.D."/>
            <person name="Keri Z."/>
            <person name="LaButti K."/>
            <person name="Lipzen A."/>
            <person name="Lombard V."/>
            <person name="Magnuson J."/>
            <person name="Maillard F."/>
            <person name="Murat C."/>
            <person name="Nolan M."/>
            <person name="Ohm R.A."/>
            <person name="Pangilinan J."/>
            <person name="Pereira M.F."/>
            <person name="Perotto S."/>
            <person name="Peter M."/>
            <person name="Pfister S."/>
            <person name="Riley R."/>
            <person name="Sitrit Y."/>
            <person name="Stielow J.B."/>
            <person name="Szollosi G."/>
            <person name="Zifcakova L."/>
            <person name="Stursova M."/>
            <person name="Spatafora J.W."/>
            <person name="Tedersoo L."/>
            <person name="Vaario L.M."/>
            <person name="Yamada A."/>
            <person name="Yan M."/>
            <person name="Wang P."/>
            <person name="Xu J."/>
            <person name="Bruns T."/>
            <person name="Baldrian P."/>
            <person name="Vilgalys R."/>
            <person name="Dunand C."/>
            <person name="Henrissat B."/>
            <person name="Grigoriev I.V."/>
            <person name="Hibbett D."/>
            <person name="Nagy L.G."/>
            <person name="Martin F.M."/>
        </authorList>
    </citation>
    <scope>NUCLEOTIDE SEQUENCE</scope>
    <source>
        <strain evidence="1">P2</strain>
    </source>
</reference>
<proteinExistence type="predicted"/>